<dbReference type="NCBIfam" id="TIGR04366">
    <property type="entry name" value="cupin_WbuC"/>
    <property type="match status" value="1"/>
</dbReference>
<dbReference type="Gene3D" id="2.60.120.10">
    <property type="entry name" value="Jelly Rolls"/>
    <property type="match status" value="1"/>
</dbReference>
<dbReference type="KEGG" id="alq:C7Y71_007860"/>
<dbReference type="InterPro" id="IPR014710">
    <property type="entry name" value="RmlC-like_jellyroll"/>
</dbReference>
<dbReference type="SUPFAM" id="SSF51182">
    <property type="entry name" value="RmlC-like cupins"/>
    <property type="match status" value="1"/>
</dbReference>
<reference evidence="2 3" key="1">
    <citation type="submission" date="2018-11" db="EMBL/GenBank/DDBJ databases">
        <authorList>
            <person name="Na S.W."/>
            <person name="Baik M."/>
        </authorList>
    </citation>
    <scope>NUCLEOTIDE SEQUENCE [LARGE SCALE GENOMIC DNA]</scope>
    <source>
        <strain evidence="2 3">E39</strain>
    </source>
</reference>
<dbReference type="Pfam" id="PF19480">
    <property type="entry name" value="DUF6016"/>
    <property type="match status" value="1"/>
</dbReference>
<proteinExistence type="predicted"/>
<gene>
    <name evidence="2" type="ORF">C7Y71_007860</name>
</gene>
<name>A0A5P8E7S3_9BACT</name>
<dbReference type="RefSeq" id="WP_111898010.1">
    <property type="nucleotide sequence ID" value="NZ_CP033459.1"/>
</dbReference>
<evidence type="ECO:0000313" key="2">
    <source>
        <dbReference type="EMBL" id="QFQ12940.1"/>
    </source>
</evidence>
<dbReference type="OrthoDB" id="981227at2"/>
<evidence type="ECO:0000313" key="3">
    <source>
        <dbReference type="Proteomes" id="UP000249375"/>
    </source>
</evidence>
<dbReference type="AlphaFoldDB" id="A0A5P8E7S3"/>
<dbReference type="InterPro" id="IPR046058">
    <property type="entry name" value="WbuC_cupin"/>
</dbReference>
<evidence type="ECO:0000259" key="1">
    <source>
        <dbReference type="Pfam" id="PF19480"/>
    </source>
</evidence>
<dbReference type="Proteomes" id="UP000249375">
    <property type="component" value="Chromosome"/>
</dbReference>
<sequence length="137" mass="15711">MKKIDNALFNAIMEQAKTSPRRRMNFDLRTQAFEEGWKDSSQRMLNVLMKDSVVPIHRHTETSETVIVLRGSGEEVFYDDKGKETERILIIAGSDCCALQVPRNVYHTFVPKEDGTVIFEGKDRPYDPVATEEFLQG</sequence>
<dbReference type="InterPro" id="IPR011051">
    <property type="entry name" value="RmlC_Cupin_sf"/>
</dbReference>
<accession>A0A5P8E7S3</accession>
<protein>
    <submittedName>
        <fullName evidence="2">Cupin fold metalloprotein, WbuC family</fullName>
    </submittedName>
</protein>
<dbReference type="EMBL" id="CP033459">
    <property type="protein sequence ID" value="QFQ12940.1"/>
    <property type="molecule type" value="Genomic_DNA"/>
</dbReference>
<feature type="domain" description="Cupin fold metalloprotein WbuC cupin" evidence="1">
    <location>
        <begin position="4"/>
        <end position="89"/>
    </location>
</feature>
<keyword evidence="3" id="KW-1185">Reference proteome</keyword>
<organism evidence="2 3">
    <name type="scientific">Pseudoprevotella muciniphila</name>
    <dbReference type="NCBI Taxonomy" id="2133944"/>
    <lineage>
        <taxon>Bacteria</taxon>
        <taxon>Pseudomonadati</taxon>
        <taxon>Bacteroidota</taxon>
        <taxon>Bacteroidia</taxon>
        <taxon>Bacteroidales</taxon>
        <taxon>Prevotellaceae</taxon>
        <taxon>Pseudoprevotella</taxon>
    </lineage>
</organism>
<dbReference type="InterPro" id="IPR027565">
    <property type="entry name" value="Cupin_WbuC"/>
</dbReference>